<name>A0A090WNA7_9FLAO</name>
<dbReference type="Proteomes" id="UP000029641">
    <property type="component" value="Unassembled WGS sequence"/>
</dbReference>
<evidence type="ECO:0000313" key="2">
    <source>
        <dbReference type="EMBL" id="GAL68917.1"/>
    </source>
</evidence>
<accession>A0A090WNA7</accession>
<dbReference type="EC" id="3.7.1.3" evidence="2"/>
<dbReference type="GO" id="GO:0005737">
    <property type="term" value="C:cytoplasm"/>
    <property type="evidence" value="ECO:0007669"/>
    <property type="project" value="InterPro"/>
</dbReference>
<dbReference type="InterPro" id="IPR015421">
    <property type="entry name" value="PyrdxlP-dep_Trfase_major"/>
</dbReference>
<dbReference type="AlphaFoldDB" id="A0A090WNA7"/>
<dbReference type="PANTHER" id="PTHR14084:SF0">
    <property type="entry name" value="KYNURENINASE"/>
    <property type="match status" value="1"/>
</dbReference>
<reference evidence="4 5" key="1">
    <citation type="journal article" date="2014" name="Genome Announc.">
        <title>Draft Genome Sequence of Marine Flavobacterium Jejuia pallidilutea Strain 11shimoA1 and Pigmentation Mutants.</title>
        <authorList>
            <person name="Takatani N."/>
            <person name="Nakanishi M."/>
            <person name="Meirelles P."/>
            <person name="Mino S."/>
            <person name="Suda W."/>
            <person name="Oshima K."/>
            <person name="Hattori M."/>
            <person name="Ohkuma M."/>
            <person name="Hosokawa M."/>
            <person name="Miyashita K."/>
            <person name="Thompson F.L."/>
            <person name="Niwa A."/>
            <person name="Sawabe T."/>
            <person name="Sawabe T."/>
        </authorList>
    </citation>
    <scope>NUCLEOTIDE SEQUENCE [LARGE SCALE GENOMIC DNA]</scope>
    <source>
        <strain evidence="2 4">JCM 19301</strain>
        <strain evidence="3">JCM 19302</strain>
        <strain evidence="5">JCM19302</strain>
    </source>
</reference>
<proteinExistence type="predicted"/>
<dbReference type="GO" id="GO:0019441">
    <property type="term" value="P:L-tryptophan catabolic process to kynurenine"/>
    <property type="evidence" value="ECO:0007669"/>
    <property type="project" value="TreeGrafter"/>
</dbReference>
<evidence type="ECO:0000313" key="5">
    <source>
        <dbReference type="Proteomes" id="UP000029646"/>
    </source>
</evidence>
<dbReference type="GO" id="GO:0043420">
    <property type="term" value="P:anthranilate metabolic process"/>
    <property type="evidence" value="ECO:0007669"/>
    <property type="project" value="TreeGrafter"/>
</dbReference>
<dbReference type="Proteomes" id="UP000029646">
    <property type="component" value="Unassembled WGS sequence"/>
</dbReference>
<sequence>MTGNSLGLQPKQTRAYVNQELEDWANLGVEGHFEAKNPWLSYHEFLTEPMADIVGAKPIEVVVMNTLTANLHFMMASFYQLQKHVIK</sequence>
<keyword evidence="1" id="KW-0663">Pyridoxal phosphate</keyword>
<evidence type="ECO:0000313" key="3">
    <source>
        <dbReference type="EMBL" id="GAL72991.1"/>
    </source>
</evidence>
<organism evidence="2 4">
    <name type="scientific">Jejuia pallidilutea</name>
    <dbReference type="NCBI Taxonomy" id="504487"/>
    <lineage>
        <taxon>Bacteria</taxon>
        <taxon>Pseudomonadati</taxon>
        <taxon>Bacteroidota</taxon>
        <taxon>Flavobacteriia</taxon>
        <taxon>Flavobacteriales</taxon>
        <taxon>Flavobacteriaceae</taxon>
        <taxon>Jejuia</taxon>
    </lineage>
</organism>
<dbReference type="Gene3D" id="3.40.640.10">
    <property type="entry name" value="Type I PLP-dependent aspartate aminotransferase-like (Major domain)"/>
    <property type="match status" value="1"/>
</dbReference>
<gene>
    <name evidence="2" type="ORF">JCM19301_2936</name>
    <name evidence="3" type="ORF">JCM19302_268</name>
</gene>
<evidence type="ECO:0000313" key="4">
    <source>
        <dbReference type="Proteomes" id="UP000029641"/>
    </source>
</evidence>
<comment type="caution">
    <text evidence="2">The sequence shown here is derived from an EMBL/GenBank/DDBJ whole genome shotgun (WGS) entry which is preliminary data.</text>
</comment>
<dbReference type="SUPFAM" id="SSF53383">
    <property type="entry name" value="PLP-dependent transferases"/>
    <property type="match status" value="1"/>
</dbReference>
<evidence type="ECO:0000256" key="1">
    <source>
        <dbReference type="ARBA" id="ARBA00022898"/>
    </source>
</evidence>
<dbReference type="EMBL" id="BBNS01000036">
    <property type="protein sequence ID" value="GAL72991.1"/>
    <property type="molecule type" value="Genomic_DNA"/>
</dbReference>
<protein>
    <submittedName>
        <fullName evidence="2">Kynureninase</fullName>
        <ecNumber evidence="2">3.7.1.3</ecNumber>
    </submittedName>
</protein>
<dbReference type="GO" id="GO:0009435">
    <property type="term" value="P:NAD+ biosynthetic process"/>
    <property type="evidence" value="ECO:0007669"/>
    <property type="project" value="InterPro"/>
</dbReference>
<dbReference type="InterPro" id="IPR010111">
    <property type="entry name" value="Kynureninase"/>
</dbReference>
<dbReference type="eggNOG" id="COG3844">
    <property type="taxonomic scope" value="Bacteria"/>
</dbReference>
<dbReference type="EMBL" id="BBNR01000028">
    <property type="protein sequence ID" value="GAL68917.1"/>
    <property type="molecule type" value="Genomic_DNA"/>
</dbReference>
<dbReference type="GO" id="GO:0030429">
    <property type="term" value="F:kynureninase activity"/>
    <property type="evidence" value="ECO:0007669"/>
    <property type="project" value="UniProtKB-EC"/>
</dbReference>
<dbReference type="GO" id="GO:0030170">
    <property type="term" value="F:pyridoxal phosphate binding"/>
    <property type="evidence" value="ECO:0007669"/>
    <property type="project" value="InterPro"/>
</dbReference>
<dbReference type="InterPro" id="IPR015424">
    <property type="entry name" value="PyrdxlP-dep_Trfase"/>
</dbReference>
<dbReference type="PANTHER" id="PTHR14084">
    <property type="entry name" value="KYNURENINASE"/>
    <property type="match status" value="1"/>
</dbReference>
<keyword evidence="2" id="KW-0378">Hydrolase</keyword>